<feature type="region of interest" description="Disordered" evidence="1">
    <location>
        <begin position="26"/>
        <end position="46"/>
    </location>
</feature>
<dbReference type="Proteomes" id="UP001153076">
    <property type="component" value="Unassembled WGS sequence"/>
</dbReference>
<sequence>MREKKKLYLAFKNSNGGYKARVKLTFDSPNPKHRRHAGAPLDLHGESPSHMLIDGGPWVLEGSELAKRKKKKGGPSKSLSELDEFRNSFIDIGLYNLGMDSTANLDVVDNLLERLGPCATKLQQWNLDTFAYLGRRITQLEQQFGTQSDALSHKQLLQQIRKCRQPTMFMVIMPKPSHMPSVRVFDLIDHDNACWRGNLIREYFLPVDAEVILTVPLCASWSHDKLIWRYSPDGAFSVQSAYHMIMMSRTLGSEGSSHAKHDEWKAHWKLCLPPRVNSLPGGFARGFCQQIVTWLTVCLRGT</sequence>
<name>A0A9Q1JGU4_9CARY</name>
<comment type="caution">
    <text evidence="2">The sequence shown here is derived from an EMBL/GenBank/DDBJ whole genome shotgun (WGS) entry which is preliminary data.</text>
</comment>
<dbReference type="AlphaFoldDB" id="A0A9Q1JGU4"/>
<keyword evidence="3" id="KW-1185">Reference proteome</keyword>
<protein>
    <submittedName>
        <fullName evidence="2">Uncharacterized protein</fullName>
    </submittedName>
</protein>
<organism evidence="2 3">
    <name type="scientific">Carnegiea gigantea</name>
    <dbReference type="NCBI Taxonomy" id="171969"/>
    <lineage>
        <taxon>Eukaryota</taxon>
        <taxon>Viridiplantae</taxon>
        <taxon>Streptophyta</taxon>
        <taxon>Embryophyta</taxon>
        <taxon>Tracheophyta</taxon>
        <taxon>Spermatophyta</taxon>
        <taxon>Magnoliopsida</taxon>
        <taxon>eudicotyledons</taxon>
        <taxon>Gunneridae</taxon>
        <taxon>Pentapetalae</taxon>
        <taxon>Caryophyllales</taxon>
        <taxon>Cactineae</taxon>
        <taxon>Cactaceae</taxon>
        <taxon>Cactoideae</taxon>
        <taxon>Echinocereeae</taxon>
        <taxon>Carnegiea</taxon>
    </lineage>
</organism>
<dbReference type="EMBL" id="JAKOGI010002495">
    <property type="protein sequence ID" value="KAJ8421864.1"/>
    <property type="molecule type" value="Genomic_DNA"/>
</dbReference>
<evidence type="ECO:0000313" key="3">
    <source>
        <dbReference type="Proteomes" id="UP001153076"/>
    </source>
</evidence>
<dbReference type="OrthoDB" id="1717299at2759"/>
<evidence type="ECO:0000256" key="1">
    <source>
        <dbReference type="SAM" id="MobiDB-lite"/>
    </source>
</evidence>
<proteinExistence type="predicted"/>
<accession>A0A9Q1JGU4</accession>
<evidence type="ECO:0000313" key="2">
    <source>
        <dbReference type="EMBL" id="KAJ8421864.1"/>
    </source>
</evidence>
<reference evidence="2" key="1">
    <citation type="submission" date="2022-04" db="EMBL/GenBank/DDBJ databases">
        <title>Carnegiea gigantea Genome sequencing and assembly v2.</title>
        <authorList>
            <person name="Copetti D."/>
            <person name="Sanderson M.J."/>
            <person name="Burquez A."/>
            <person name="Wojciechowski M.F."/>
        </authorList>
    </citation>
    <scope>NUCLEOTIDE SEQUENCE</scope>
    <source>
        <strain evidence="2">SGP5-SGP5p</strain>
        <tissue evidence="2">Aerial part</tissue>
    </source>
</reference>
<gene>
    <name evidence="2" type="ORF">Cgig2_009349</name>
</gene>